<evidence type="ECO:0000313" key="2">
    <source>
        <dbReference type="EMBL" id="MFC7220952.1"/>
    </source>
</evidence>
<dbReference type="RefSeq" id="WP_386417977.1">
    <property type="nucleotide sequence ID" value="NZ_JBHSZO010000045.1"/>
</dbReference>
<name>A0ABW2GMZ3_9ACTN</name>
<gene>
    <name evidence="2" type="ORF">ACFQLX_22755</name>
</gene>
<dbReference type="EMBL" id="JBHSZO010000045">
    <property type="protein sequence ID" value="MFC7220952.1"/>
    <property type="molecule type" value="Genomic_DNA"/>
</dbReference>
<accession>A0ABW2GMZ3</accession>
<evidence type="ECO:0000313" key="3">
    <source>
        <dbReference type="Proteomes" id="UP001596413"/>
    </source>
</evidence>
<proteinExistence type="predicted"/>
<keyword evidence="3" id="KW-1185">Reference proteome</keyword>
<comment type="caution">
    <text evidence="2">The sequence shown here is derived from an EMBL/GenBank/DDBJ whole genome shotgun (WGS) entry which is preliminary data.</text>
</comment>
<evidence type="ECO:0000256" key="1">
    <source>
        <dbReference type="SAM" id="MobiDB-lite"/>
    </source>
</evidence>
<dbReference type="Proteomes" id="UP001596413">
    <property type="component" value="Unassembled WGS sequence"/>
</dbReference>
<sequence length="318" mass="31958">MRGDYQTLVDEISAALEAPATLEDRDFGLIAFGAHEAGDDDGAALMDPVRTSSILRRRSTAAVRAWFEAFGIARASGPLRIPPDPSAGVVRGRICLPARHGGVVRGYVWLLDDGHLAEVELGGPGAPADPRIAQAMESADRIGALLAAEARAGAEAGALLRELVAGPQTGRAAAEVGLRAALGAAADGHLALVAVLPWAAAGREGADTQGVVPSAPGVAATCAVRAPGSLAGGAGALAALVRLRTAGGTEPAVKAALRLLESPPAARGRTGEGAARAVRGAGVSDPRTGLTDLAAAWREALAAARAAGTWWPDYALGL</sequence>
<reference evidence="3" key="1">
    <citation type="journal article" date="2019" name="Int. J. Syst. Evol. Microbiol.">
        <title>The Global Catalogue of Microorganisms (GCM) 10K type strain sequencing project: providing services to taxonomists for standard genome sequencing and annotation.</title>
        <authorList>
            <consortium name="The Broad Institute Genomics Platform"/>
            <consortium name="The Broad Institute Genome Sequencing Center for Infectious Disease"/>
            <person name="Wu L."/>
            <person name="Ma J."/>
        </authorList>
    </citation>
    <scope>NUCLEOTIDE SEQUENCE [LARGE SCALE GENOMIC DNA]</scope>
    <source>
        <strain evidence="3">CGMCC 1.13681</strain>
    </source>
</reference>
<protein>
    <submittedName>
        <fullName evidence="2">PucR family transcriptional regulator</fullName>
    </submittedName>
</protein>
<feature type="compositionally biased region" description="Low complexity" evidence="1">
    <location>
        <begin position="265"/>
        <end position="282"/>
    </location>
</feature>
<feature type="region of interest" description="Disordered" evidence="1">
    <location>
        <begin position="265"/>
        <end position="285"/>
    </location>
</feature>
<organism evidence="2 3">
    <name type="scientific">Streptomyces polyrhachis</name>
    <dbReference type="NCBI Taxonomy" id="1282885"/>
    <lineage>
        <taxon>Bacteria</taxon>
        <taxon>Bacillati</taxon>
        <taxon>Actinomycetota</taxon>
        <taxon>Actinomycetes</taxon>
        <taxon>Kitasatosporales</taxon>
        <taxon>Streptomycetaceae</taxon>
        <taxon>Streptomyces</taxon>
    </lineage>
</organism>
<feature type="non-terminal residue" evidence="2">
    <location>
        <position position="318"/>
    </location>
</feature>